<dbReference type="EMBL" id="QEAS01000051">
    <property type="protein sequence ID" value="PWG77948.1"/>
    <property type="molecule type" value="Genomic_DNA"/>
</dbReference>
<protein>
    <submittedName>
        <fullName evidence="1">Uncharacterized protein</fullName>
    </submittedName>
</protein>
<feature type="non-terminal residue" evidence="1">
    <location>
        <position position="244"/>
    </location>
</feature>
<name>A0A2U2P971_9SPHI</name>
<dbReference type="Proteomes" id="UP000245647">
    <property type="component" value="Unassembled WGS sequence"/>
</dbReference>
<evidence type="ECO:0000313" key="2">
    <source>
        <dbReference type="Proteomes" id="UP000245647"/>
    </source>
</evidence>
<evidence type="ECO:0000313" key="1">
    <source>
        <dbReference type="EMBL" id="PWG77948.1"/>
    </source>
</evidence>
<gene>
    <name evidence="1" type="ORF">DDR33_24835</name>
</gene>
<proteinExistence type="predicted"/>
<accession>A0A2U2P971</accession>
<dbReference type="AlphaFoldDB" id="A0A2U2P971"/>
<keyword evidence="2" id="KW-1185">Reference proteome</keyword>
<reference evidence="1 2" key="1">
    <citation type="submission" date="2018-04" db="EMBL/GenBank/DDBJ databases">
        <title>Pedobacter chongqingensis sp. nov., isolated from a rottenly hemp rope.</title>
        <authorList>
            <person name="Cai Y."/>
        </authorList>
    </citation>
    <scope>NUCLEOTIDE SEQUENCE [LARGE SCALE GENOMIC DNA]</scope>
    <source>
        <strain evidence="1 2">FJ4-8</strain>
    </source>
</reference>
<organism evidence="1 2">
    <name type="scientific">Pararcticibacter amylolyticus</name>
    <dbReference type="NCBI Taxonomy" id="2173175"/>
    <lineage>
        <taxon>Bacteria</taxon>
        <taxon>Pseudomonadati</taxon>
        <taxon>Bacteroidota</taxon>
        <taxon>Sphingobacteriia</taxon>
        <taxon>Sphingobacteriales</taxon>
        <taxon>Sphingobacteriaceae</taxon>
        <taxon>Pararcticibacter</taxon>
    </lineage>
</organism>
<comment type="caution">
    <text evidence="1">The sequence shown here is derived from an EMBL/GenBank/DDBJ whole genome shotgun (WGS) entry which is preliminary data.</text>
</comment>
<sequence length="244" mass="26838">MEHVILQLINSGKHSNAIKQPLRSNRSISYYTSGLNSEKRNYMKTLILLLLSLSLVVKIANAQSSGSIFVGGDFDKFYPVVFGDPFLMAGELELNRAQVHQDGDWHGSLIARFRFHVTNWGNGSQFTDADIRQYAPYPPVDNKFIAGWSDATRGNNSSNIIIWLRGATHYNYRTNAAATPTVYDGTQNALPFNEVNGPSHSFKTSIEPYVNSTGMSNEGTVNFNGNGTNTFMGSVSIGGYDAHG</sequence>